<keyword evidence="2" id="KW-1185">Reference proteome</keyword>
<reference evidence="1 2" key="1">
    <citation type="submission" date="2018-05" db="EMBL/GenBank/DDBJ databases">
        <title>Genetic diversity of glacier-inhabiting Cryobacterium bacteria in China and description of Cryobacterium mengkeensis sp. nov. and Arthrobacter glacialis sp. nov.</title>
        <authorList>
            <person name="Liu Q."/>
            <person name="Xin Y.-H."/>
        </authorList>
    </citation>
    <scope>NUCLEOTIDE SEQUENCE [LARGE SCALE GENOMIC DNA]</scope>
    <source>
        <strain evidence="1 2">GP3</strain>
    </source>
</reference>
<name>A0A2V3DSS0_9MICC</name>
<dbReference type="OrthoDB" id="4950741at2"/>
<evidence type="ECO:0000313" key="1">
    <source>
        <dbReference type="EMBL" id="PXA65306.1"/>
    </source>
</evidence>
<proteinExistence type="predicted"/>
<sequence length="84" mass="8874">MIDWFGFVIVAIVTLVGAVFVVTMYSLGVRLDAVSDDPEANSPGAAKFGSYVCFGFSILAVVAGIVLIVPPFYKAAMHVFGVEV</sequence>
<dbReference type="AlphaFoldDB" id="A0A2V3DSS0"/>
<evidence type="ECO:0000313" key="2">
    <source>
        <dbReference type="Proteomes" id="UP000246303"/>
    </source>
</evidence>
<accession>A0A2V3DSS0</accession>
<dbReference type="EMBL" id="QHLZ01000006">
    <property type="protein sequence ID" value="PXA65306.1"/>
    <property type="molecule type" value="Genomic_DNA"/>
</dbReference>
<gene>
    <name evidence="1" type="ORF">CVS29_11645</name>
</gene>
<protein>
    <submittedName>
        <fullName evidence="1">Uncharacterized protein</fullName>
    </submittedName>
</protein>
<dbReference type="RefSeq" id="WP_110106481.1">
    <property type="nucleotide sequence ID" value="NZ_JACBZZ010000001.1"/>
</dbReference>
<dbReference type="Proteomes" id="UP000246303">
    <property type="component" value="Unassembled WGS sequence"/>
</dbReference>
<organism evidence="1 2">
    <name type="scientific">Arthrobacter psychrochitiniphilus</name>
    <dbReference type="NCBI Taxonomy" id="291045"/>
    <lineage>
        <taxon>Bacteria</taxon>
        <taxon>Bacillati</taxon>
        <taxon>Actinomycetota</taxon>
        <taxon>Actinomycetes</taxon>
        <taxon>Micrococcales</taxon>
        <taxon>Micrococcaceae</taxon>
        <taxon>Arthrobacter</taxon>
    </lineage>
</organism>
<comment type="caution">
    <text evidence="1">The sequence shown here is derived from an EMBL/GenBank/DDBJ whole genome shotgun (WGS) entry which is preliminary data.</text>
</comment>